<dbReference type="OrthoDB" id="9950098at2759"/>
<evidence type="ECO:0000313" key="2">
    <source>
        <dbReference type="EMBL" id="KAG9331914.1"/>
    </source>
</evidence>
<accession>A0A8T2MV81</accession>
<reference evidence="2" key="1">
    <citation type="thesis" date="2021" institute="BYU ScholarsArchive" country="Provo, UT, USA">
        <title>Applications of and Algorithms for Genome Assembly and Genomic Analyses with an Emphasis on Marine Teleosts.</title>
        <authorList>
            <person name="Pickett B.D."/>
        </authorList>
    </citation>
    <scope>NUCLEOTIDE SEQUENCE</scope>
    <source>
        <strain evidence="2">HI-2016</strain>
    </source>
</reference>
<protein>
    <submittedName>
        <fullName evidence="2">Uncharacterized protein</fullName>
    </submittedName>
</protein>
<sequence>MKRTRKTDTEVKSHLDHRSVYTSDSDDLMCVTQVNGQVGGQVHSTWLKTSTMPLAPSPVGPLISLGNLEVRGGGVDEFPDEVQSMDVSPIAKEDLVSIPEFSPVNEVTPIGTSNARALEDLMDLTGQVGYPKTSPAVPLGDSAVCTSALGAMAERPPGCPCAQAAMKETPRLPLCPSSDERDPQVAALPQRRVRSVHDELMMDLSNGQSPSGLVLCLTLALKSHHRTYFITSSSPILLITSLSISPSSSSVSSCFMLDRMCISSWLSGYPSILSSPPPLLSGLGVGATPGQAAWSISDSVFMFSSEEDRLQKALKSLINQEQTGSSESVLSVESSATLQIRTKEGGDEHSLKEGRNGEEGGREGK</sequence>
<feature type="region of interest" description="Disordered" evidence="1">
    <location>
        <begin position="323"/>
        <end position="365"/>
    </location>
</feature>
<name>A0A8T2MV81_9TELE</name>
<feature type="compositionally biased region" description="Basic and acidic residues" evidence="1">
    <location>
        <begin position="341"/>
        <end position="365"/>
    </location>
</feature>
<proteinExistence type="predicted"/>
<evidence type="ECO:0000256" key="1">
    <source>
        <dbReference type="SAM" id="MobiDB-lite"/>
    </source>
</evidence>
<dbReference type="EMBL" id="JAFBMS010000275">
    <property type="protein sequence ID" value="KAG9331914.1"/>
    <property type="molecule type" value="Genomic_DNA"/>
</dbReference>
<evidence type="ECO:0000313" key="3">
    <source>
        <dbReference type="Proteomes" id="UP000824540"/>
    </source>
</evidence>
<organism evidence="2 3">
    <name type="scientific">Albula glossodonta</name>
    <name type="common">roundjaw bonefish</name>
    <dbReference type="NCBI Taxonomy" id="121402"/>
    <lineage>
        <taxon>Eukaryota</taxon>
        <taxon>Metazoa</taxon>
        <taxon>Chordata</taxon>
        <taxon>Craniata</taxon>
        <taxon>Vertebrata</taxon>
        <taxon>Euteleostomi</taxon>
        <taxon>Actinopterygii</taxon>
        <taxon>Neopterygii</taxon>
        <taxon>Teleostei</taxon>
        <taxon>Albuliformes</taxon>
        <taxon>Albulidae</taxon>
        <taxon>Albula</taxon>
    </lineage>
</organism>
<gene>
    <name evidence="2" type="ORF">JZ751_016576</name>
</gene>
<dbReference type="Proteomes" id="UP000824540">
    <property type="component" value="Unassembled WGS sequence"/>
</dbReference>
<dbReference type="AlphaFoldDB" id="A0A8T2MV81"/>
<comment type="caution">
    <text evidence="2">The sequence shown here is derived from an EMBL/GenBank/DDBJ whole genome shotgun (WGS) entry which is preliminary data.</text>
</comment>
<feature type="compositionally biased region" description="Low complexity" evidence="1">
    <location>
        <begin position="325"/>
        <end position="335"/>
    </location>
</feature>
<keyword evidence="3" id="KW-1185">Reference proteome</keyword>